<evidence type="ECO:0000313" key="3">
    <source>
        <dbReference type="Proteomes" id="UP000242146"/>
    </source>
</evidence>
<dbReference type="InterPro" id="IPR002921">
    <property type="entry name" value="Fungal_lipase-type"/>
</dbReference>
<dbReference type="Proteomes" id="UP000242146">
    <property type="component" value="Unassembled WGS sequence"/>
</dbReference>
<sequence length="333" mass="37999">MAHKPEYSKSLAYMMSVASKLSYEDIQVIAYELDKGGFDMKSSFKPFAFKNVCAYSVDKDDITLLVFRGSNPLNVQNYLTNLDIRLADVYAARGYLGKVHKGYWEALGGPDCEMSSRTTLTLSKMSRWKEWARQLVDPVDYRFLSTLDRDLQRNHSLYSQIETHLLDRMKLFPNKRLFVTGHSLGAALATMFAAKLAQHNSLLLQNLGGVYTFGQPKLCDERFSRVVFDRKLTNVFTRLPSYSEYSTPPGTLVFIDSAYNIHFFPPDQYTNEPVPVPLISYLHSSGLLDAHVVSRLPKESLIRIVYRLLAPYMINDHFASEYPNCLKNGNIVK</sequence>
<organism evidence="2 3">
    <name type="scientific">Hesseltinella vesiculosa</name>
    <dbReference type="NCBI Taxonomy" id="101127"/>
    <lineage>
        <taxon>Eukaryota</taxon>
        <taxon>Fungi</taxon>
        <taxon>Fungi incertae sedis</taxon>
        <taxon>Mucoromycota</taxon>
        <taxon>Mucoromycotina</taxon>
        <taxon>Mucoromycetes</taxon>
        <taxon>Mucorales</taxon>
        <taxon>Cunninghamellaceae</taxon>
        <taxon>Hesseltinella</taxon>
    </lineage>
</organism>
<dbReference type="Pfam" id="PF01764">
    <property type="entry name" value="Lipase_3"/>
    <property type="match status" value="1"/>
</dbReference>
<keyword evidence="3" id="KW-1185">Reference proteome</keyword>
<gene>
    <name evidence="2" type="ORF">DM01DRAFT_1284760</name>
</gene>
<dbReference type="PANTHER" id="PTHR46086">
    <property type="entry name" value="ALPHA/BETA-HYDROLASES SUPERFAMILY PROTEIN"/>
    <property type="match status" value="1"/>
</dbReference>
<proteinExistence type="predicted"/>
<name>A0A1X2GLJ5_9FUNG</name>
<feature type="domain" description="Fungal lipase-type" evidence="1">
    <location>
        <begin position="65"/>
        <end position="228"/>
    </location>
</feature>
<dbReference type="EMBL" id="MCGT01000009">
    <property type="protein sequence ID" value="ORX56761.1"/>
    <property type="molecule type" value="Genomic_DNA"/>
</dbReference>
<dbReference type="Gene3D" id="3.40.50.1820">
    <property type="entry name" value="alpha/beta hydrolase"/>
    <property type="match status" value="1"/>
</dbReference>
<dbReference type="InterPro" id="IPR044819">
    <property type="entry name" value="OBL-like"/>
</dbReference>
<dbReference type="CDD" id="cd00519">
    <property type="entry name" value="Lipase_3"/>
    <property type="match status" value="1"/>
</dbReference>
<evidence type="ECO:0000259" key="1">
    <source>
        <dbReference type="Pfam" id="PF01764"/>
    </source>
</evidence>
<dbReference type="OrthoDB" id="2338663at2759"/>
<accession>A0A1X2GLJ5</accession>
<evidence type="ECO:0000313" key="2">
    <source>
        <dbReference type="EMBL" id="ORX56761.1"/>
    </source>
</evidence>
<comment type="caution">
    <text evidence="2">The sequence shown here is derived from an EMBL/GenBank/DDBJ whole genome shotgun (WGS) entry which is preliminary data.</text>
</comment>
<protein>
    <submittedName>
        <fullName evidence="2">Alpha/beta-hydrolase</fullName>
    </submittedName>
</protein>
<reference evidence="2 3" key="1">
    <citation type="submission" date="2016-07" db="EMBL/GenBank/DDBJ databases">
        <title>Pervasive Adenine N6-methylation of Active Genes in Fungi.</title>
        <authorList>
            <consortium name="DOE Joint Genome Institute"/>
            <person name="Mondo S.J."/>
            <person name="Dannebaum R.O."/>
            <person name="Kuo R.C."/>
            <person name="Labutti K."/>
            <person name="Haridas S."/>
            <person name="Kuo A."/>
            <person name="Salamov A."/>
            <person name="Ahrendt S.R."/>
            <person name="Lipzen A."/>
            <person name="Sullivan W."/>
            <person name="Andreopoulos W.B."/>
            <person name="Clum A."/>
            <person name="Lindquist E."/>
            <person name="Daum C."/>
            <person name="Ramamoorthy G.K."/>
            <person name="Gryganskyi A."/>
            <person name="Culley D."/>
            <person name="Magnuson J.K."/>
            <person name="James T.Y."/>
            <person name="O'Malley M.A."/>
            <person name="Stajich J.E."/>
            <person name="Spatafora J.W."/>
            <person name="Visel A."/>
            <person name="Grigoriev I.V."/>
        </authorList>
    </citation>
    <scope>NUCLEOTIDE SEQUENCE [LARGE SCALE GENOMIC DNA]</scope>
    <source>
        <strain evidence="2 3">NRRL 3301</strain>
    </source>
</reference>
<dbReference type="GO" id="GO:0006629">
    <property type="term" value="P:lipid metabolic process"/>
    <property type="evidence" value="ECO:0007669"/>
    <property type="project" value="InterPro"/>
</dbReference>
<dbReference type="GO" id="GO:0004806">
    <property type="term" value="F:triacylglycerol lipase activity"/>
    <property type="evidence" value="ECO:0007669"/>
    <property type="project" value="InterPro"/>
</dbReference>
<dbReference type="STRING" id="101127.A0A1X2GLJ5"/>
<keyword evidence="2" id="KW-0378">Hydrolase</keyword>
<dbReference type="SUPFAM" id="SSF53474">
    <property type="entry name" value="alpha/beta-Hydrolases"/>
    <property type="match status" value="1"/>
</dbReference>
<dbReference type="AlphaFoldDB" id="A0A1X2GLJ5"/>
<dbReference type="InterPro" id="IPR029058">
    <property type="entry name" value="AB_hydrolase_fold"/>
</dbReference>
<dbReference type="PANTHER" id="PTHR46086:SF3">
    <property type="entry name" value="TRIACYLGLYCEROL LIPASE OBL1"/>
    <property type="match status" value="1"/>
</dbReference>